<gene>
    <name evidence="2" type="ORF">N0V83_010091</name>
</gene>
<feature type="region of interest" description="Disordered" evidence="1">
    <location>
        <begin position="1"/>
        <end position="25"/>
    </location>
</feature>
<dbReference type="OrthoDB" id="3774700at2759"/>
<keyword evidence="3" id="KW-1185">Reference proteome</keyword>
<comment type="caution">
    <text evidence="2">The sequence shown here is derived from an EMBL/GenBank/DDBJ whole genome shotgun (WGS) entry which is preliminary data.</text>
</comment>
<evidence type="ECO:0000313" key="2">
    <source>
        <dbReference type="EMBL" id="KAJ4362974.1"/>
    </source>
</evidence>
<organism evidence="2 3">
    <name type="scientific">Neocucurbitaria cava</name>
    <dbReference type="NCBI Taxonomy" id="798079"/>
    <lineage>
        <taxon>Eukaryota</taxon>
        <taxon>Fungi</taxon>
        <taxon>Dikarya</taxon>
        <taxon>Ascomycota</taxon>
        <taxon>Pezizomycotina</taxon>
        <taxon>Dothideomycetes</taxon>
        <taxon>Pleosporomycetidae</taxon>
        <taxon>Pleosporales</taxon>
        <taxon>Pleosporineae</taxon>
        <taxon>Cucurbitariaceae</taxon>
        <taxon>Neocucurbitaria</taxon>
    </lineage>
</organism>
<evidence type="ECO:0000313" key="3">
    <source>
        <dbReference type="Proteomes" id="UP001140560"/>
    </source>
</evidence>
<name>A0A9W8Y0R2_9PLEO</name>
<proteinExistence type="predicted"/>
<dbReference type="EMBL" id="JAPEUY010000020">
    <property type="protein sequence ID" value="KAJ4362974.1"/>
    <property type="molecule type" value="Genomic_DNA"/>
</dbReference>
<feature type="compositionally biased region" description="Basic and acidic residues" evidence="1">
    <location>
        <begin position="353"/>
        <end position="382"/>
    </location>
</feature>
<dbReference type="AlphaFoldDB" id="A0A9W8Y0R2"/>
<reference evidence="2" key="1">
    <citation type="submission" date="2022-10" db="EMBL/GenBank/DDBJ databases">
        <title>Tapping the CABI collections for fungal endophytes: first genome assemblies for Collariella, Neodidymelliopsis, Ascochyta clinopodiicola, Didymella pomorum, Didymosphaeria variabile, Neocosmospora piperis and Neocucurbitaria cava.</title>
        <authorList>
            <person name="Hill R."/>
        </authorList>
    </citation>
    <scope>NUCLEOTIDE SEQUENCE</scope>
    <source>
        <strain evidence="2">IMI 356814</strain>
    </source>
</reference>
<sequence length="382" mass="41847">MSSTSNDAKSTIHERDIPSLADQSVSSQTETCRTELSFCLPTSLAFFKRLTWEQTPWIGSTANSVSANPINMLDAQTIAQYLNSHLPQTVTVEAIRNAVLFGSTYPASPTTITASPSPSEDISPICTSPHLFIIFPHAKGHTTSNPSFLRPWHDAIVAPAFNRAWRDSFLTRIHGAEPDGLTRILAPTGTHTSHDALPAAGFLSHLQNGAPTCVRTQWPAWTTDNWGLGVEGRDSGARARVLDEAWDAMCGMLKSYPGMEAYRDPVLLAVSRARIYVAGDEMNMAGKVRCVVQEWDKVVDARFVRSGSFKVVFQSVAGVVEVEEENEEMPRVWIGDATGRNFKRMGEHDDEGVDGRGPDGDRDVDGHRDKRVRKSGDGAHAD</sequence>
<accession>A0A9W8Y0R2</accession>
<protein>
    <submittedName>
        <fullName evidence="2">Uncharacterized protein</fullName>
    </submittedName>
</protein>
<evidence type="ECO:0000256" key="1">
    <source>
        <dbReference type="SAM" id="MobiDB-lite"/>
    </source>
</evidence>
<feature type="region of interest" description="Disordered" evidence="1">
    <location>
        <begin position="344"/>
        <end position="382"/>
    </location>
</feature>
<dbReference type="Proteomes" id="UP001140560">
    <property type="component" value="Unassembled WGS sequence"/>
</dbReference>